<feature type="transmembrane region" description="Helical" evidence="1">
    <location>
        <begin position="107"/>
        <end position="128"/>
    </location>
</feature>
<keyword evidence="1" id="KW-1133">Transmembrane helix</keyword>
<name>A0A915IIJ9_ROMCU</name>
<keyword evidence="1" id="KW-0812">Transmembrane</keyword>
<dbReference type="Proteomes" id="UP000887565">
    <property type="component" value="Unplaced"/>
</dbReference>
<dbReference type="WBParaSite" id="nRc.2.0.1.t13678-RA">
    <property type="protein sequence ID" value="nRc.2.0.1.t13678-RA"/>
    <property type="gene ID" value="nRc.2.0.1.g13678"/>
</dbReference>
<keyword evidence="2" id="KW-1185">Reference proteome</keyword>
<protein>
    <submittedName>
        <fullName evidence="3">Uncharacterized protein</fullName>
    </submittedName>
</protein>
<sequence>LEFTDIPLLLCWTSKEVTSIFDNAPARILKNRFYHVKRWCIGIGVVRQTCQGTTFVQEEGELSYLKTIVAPPYVVAQGCIQSRMVCNRVSGMTIDQIIGAVSDKLQILFHGICCITLPMLNIITLPMLNIKM</sequence>
<keyword evidence="1" id="KW-0472">Membrane</keyword>
<evidence type="ECO:0000313" key="2">
    <source>
        <dbReference type="Proteomes" id="UP000887565"/>
    </source>
</evidence>
<reference evidence="3" key="1">
    <citation type="submission" date="2022-11" db="UniProtKB">
        <authorList>
            <consortium name="WormBaseParasite"/>
        </authorList>
    </citation>
    <scope>IDENTIFICATION</scope>
</reference>
<evidence type="ECO:0000256" key="1">
    <source>
        <dbReference type="SAM" id="Phobius"/>
    </source>
</evidence>
<dbReference type="AlphaFoldDB" id="A0A915IIJ9"/>
<organism evidence="2 3">
    <name type="scientific">Romanomermis culicivorax</name>
    <name type="common">Nematode worm</name>
    <dbReference type="NCBI Taxonomy" id="13658"/>
    <lineage>
        <taxon>Eukaryota</taxon>
        <taxon>Metazoa</taxon>
        <taxon>Ecdysozoa</taxon>
        <taxon>Nematoda</taxon>
        <taxon>Enoplea</taxon>
        <taxon>Dorylaimia</taxon>
        <taxon>Mermithida</taxon>
        <taxon>Mermithoidea</taxon>
        <taxon>Mermithidae</taxon>
        <taxon>Romanomermis</taxon>
    </lineage>
</organism>
<accession>A0A915IIJ9</accession>
<proteinExistence type="predicted"/>
<evidence type="ECO:0000313" key="3">
    <source>
        <dbReference type="WBParaSite" id="nRc.2.0.1.t13678-RA"/>
    </source>
</evidence>